<dbReference type="PANTHER" id="PTHR32002">
    <property type="entry name" value="PROTEIN NLP8"/>
    <property type="match status" value="1"/>
</dbReference>
<evidence type="ECO:0000313" key="1">
    <source>
        <dbReference type="EMBL" id="KAJ8563612.1"/>
    </source>
</evidence>
<dbReference type="AlphaFoldDB" id="A0A9Q1RMA3"/>
<reference evidence="2" key="1">
    <citation type="journal article" date="2023" name="Proc. Natl. Acad. Sci. U.S.A.">
        <title>Genomic and structural basis for evolution of tropane alkaloid biosynthesis.</title>
        <authorList>
            <person name="Wanga Y.-J."/>
            <person name="Taina T."/>
            <person name="Yua J.-Y."/>
            <person name="Lia J."/>
            <person name="Xua B."/>
            <person name="Chenc J."/>
            <person name="D'Auriad J.C."/>
            <person name="Huanga J.-P."/>
            <person name="Huanga S.-X."/>
        </authorList>
    </citation>
    <scope>NUCLEOTIDE SEQUENCE [LARGE SCALE GENOMIC DNA]</scope>
    <source>
        <strain evidence="2">cv. KIB-2019</strain>
    </source>
</reference>
<name>A0A9Q1RMA3_9SOLA</name>
<sequence>MSAILAASLIQVLVGLYFPISNSMSIVSKDSLLQIWIPGSEEGRTLSAMGSPHGIAYEEGSSSSHQLQLYREVSGKYGVAKEMITPFSQFSNQTKYLHYEIAKNCGIRGSKFLPVFVLSSRTQGPCIAVLELVTTRSDPDFGIEEH</sequence>
<comment type="caution">
    <text evidence="1">The sequence shown here is derived from an EMBL/GenBank/DDBJ whole genome shotgun (WGS) entry which is preliminary data.</text>
</comment>
<dbReference type="OrthoDB" id="1306173at2759"/>
<dbReference type="InterPro" id="IPR045012">
    <property type="entry name" value="NLP"/>
</dbReference>
<dbReference type="GO" id="GO:0003700">
    <property type="term" value="F:DNA-binding transcription factor activity"/>
    <property type="evidence" value="ECO:0007669"/>
    <property type="project" value="InterPro"/>
</dbReference>
<protein>
    <submittedName>
        <fullName evidence="1">Uncharacterized protein</fullName>
    </submittedName>
</protein>
<dbReference type="PANTHER" id="PTHR32002:SF41">
    <property type="entry name" value="PROTEIN NLP8"/>
    <property type="match status" value="1"/>
</dbReference>
<evidence type="ECO:0000313" key="2">
    <source>
        <dbReference type="Proteomes" id="UP001152561"/>
    </source>
</evidence>
<gene>
    <name evidence="1" type="ORF">K7X08_032064</name>
</gene>
<proteinExistence type="predicted"/>
<keyword evidence="2" id="KW-1185">Reference proteome</keyword>
<dbReference type="Proteomes" id="UP001152561">
    <property type="component" value="Unassembled WGS sequence"/>
</dbReference>
<dbReference type="EMBL" id="JAJAGQ010000005">
    <property type="protein sequence ID" value="KAJ8563612.1"/>
    <property type="molecule type" value="Genomic_DNA"/>
</dbReference>
<organism evidence="1 2">
    <name type="scientific">Anisodus acutangulus</name>
    <dbReference type="NCBI Taxonomy" id="402998"/>
    <lineage>
        <taxon>Eukaryota</taxon>
        <taxon>Viridiplantae</taxon>
        <taxon>Streptophyta</taxon>
        <taxon>Embryophyta</taxon>
        <taxon>Tracheophyta</taxon>
        <taxon>Spermatophyta</taxon>
        <taxon>Magnoliopsida</taxon>
        <taxon>eudicotyledons</taxon>
        <taxon>Gunneridae</taxon>
        <taxon>Pentapetalae</taxon>
        <taxon>asterids</taxon>
        <taxon>lamiids</taxon>
        <taxon>Solanales</taxon>
        <taxon>Solanaceae</taxon>
        <taxon>Solanoideae</taxon>
        <taxon>Hyoscyameae</taxon>
        <taxon>Anisodus</taxon>
    </lineage>
</organism>
<accession>A0A9Q1RMA3</accession>